<organism evidence="4 5">
    <name type="scientific">Elasticomyces elasticus</name>
    <dbReference type="NCBI Taxonomy" id="574655"/>
    <lineage>
        <taxon>Eukaryota</taxon>
        <taxon>Fungi</taxon>
        <taxon>Dikarya</taxon>
        <taxon>Ascomycota</taxon>
        <taxon>Pezizomycotina</taxon>
        <taxon>Dothideomycetes</taxon>
        <taxon>Dothideomycetidae</taxon>
        <taxon>Mycosphaerellales</taxon>
        <taxon>Teratosphaeriaceae</taxon>
        <taxon>Elasticomyces</taxon>
    </lineage>
</organism>
<dbReference type="PIRSF" id="PIRSF001221">
    <property type="entry name" value="Amidase_fungi"/>
    <property type="match status" value="1"/>
</dbReference>
<dbReference type="InterPro" id="IPR036928">
    <property type="entry name" value="AS_sf"/>
</dbReference>
<dbReference type="EMBL" id="JAVRQU010000003">
    <property type="protein sequence ID" value="KAK5705370.1"/>
    <property type="molecule type" value="Genomic_DNA"/>
</dbReference>
<proteinExistence type="inferred from homology"/>
<dbReference type="SUPFAM" id="SSF75304">
    <property type="entry name" value="Amidase signature (AS) enzymes"/>
    <property type="match status" value="1"/>
</dbReference>
<evidence type="ECO:0000313" key="5">
    <source>
        <dbReference type="Proteomes" id="UP001310594"/>
    </source>
</evidence>
<evidence type="ECO:0000256" key="2">
    <source>
        <dbReference type="ARBA" id="ARBA00022801"/>
    </source>
</evidence>
<dbReference type="Pfam" id="PF01425">
    <property type="entry name" value="Amidase"/>
    <property type="match status" value="2"/>
</dbReference>
<dbReference type="Proteomes" id="UP001310594">
    <property type="component" value="Unassembled WGS sequence"/>
</dbReference>
<reference evidence="4" key="1">
    <citation type="submission" date="2023-08" db="EMBL/GenBank/DDBJ databases">
        <title>Black Yeasts Isolated from many extreme environments.</title>
        <authorList>
            <person name="Coleine C."/>
            <person name="Stajich J.E."/>
            <person name="Selbmann L."/>
        </authorList>
    </citation>
    <scope>NUCLEOTIDE SEQUENCE</scope>
    <source>
        <strain evidence="4">CCFEE 5810</strain>
    </source>
</reference>
<evidence type="ECO:0000256" key="1">
    <source>
        <dbReference type="ARBA" id="ARBA00009199"/>
    </source>
</evidence>
<dbReference type="GO" id="GO:0016787">
    <property type="term" value="F:hydrolase activity"/>
    <property type="evidence" value="ECO:0007669"/>
    <property type="project" value="UniProtKB-KW"/>
</dbReference>
<dbReference type="PANTHER" id="PTHR46072">
    <property type="entry name" value="AMIDASE-RELATED-RELATED"/>
    <property type="match status" value="1"/>
</dbReference>
<feature type="domain" description="Amidase" evidence="3">
    <location>
        <begin position="80"/>
        <end position="162"/>
    </location>
</feature>
<sequence>MGKLGPAWQAAVHTKQRDLWSNLPQGWRIEDEVVTRSNGINSNVIEVVPTYLSPAEIHITNLSVRQLLEGLCIGDITAQEVLSAFAHRAIVAHQFTRCLSEMNFDAALKRARELDAYWQEHRCAVGPLHGLPVSLMDRFHVSGLDSACGFASWVGTKRTSDDEGEGALIALRGSPLGFGTDVAGSVRIPSSFNGLWALKCSEGRLPYSGLATVLSGMPVASGSIGIMSADLAGVSTAFKCLLASRPWVSDINTLELPWRQDKFDAIRRRMRSDGATDGRLVIGVMRSDGHVMPQPPLLRAIDFTVQALQHCGYDIVEWSPPPHAPAIHNLFEIFGSTSAQEARHAIDASGEPPVAQIKGWYDNDNVPANSTADFWRLCGQRNNYCAQYAAYWKSTSSLSRSGRIPDGIILPVAPSTAVRSGDFHYYGYSAIANVLDYVSGVIPVTVGHKLMDVMDPGRPIASDLDKKVKMSFNSNDAHNMPVGIQVVCPRLQEEQVLGLMEAISEALGQAA</sequence>
<gene>
    <name evidence="4" type="ORF">LTR97_002488</name>
</gene>
<keyword evidence="2" id="KW-0378">Hydrolase</keyword>
<dbReference type="PANTHER" id="PTHR46072:SF2">
    <property type="entry name" value="AMIDASE (EUROFUNG)"/>
    <property type="match status" value="1"/>
</dbReference>
<dbReference type="AlphaFoldDB" id="A0AAN8A5H6"/>
<feature type="domain" description="Amidase" evidence="3">
    <location>
        <begin position="164"/>
        <end position="497"/>
    </location>
</feature>
<comment type="similarity">
    <text evidence="1">Belongs to the amidase family.</text>
</comment>
<name>A0AAN8A5H6_9PEZI</name>
<accession>A0AAN8A5H6</accession>
<evidence type="ECO:0000313" key="4">
    <source>
        <dbReference type="EMBL" id="KAK5705370.1"/>
    </source>
</evidence>
<protein>
    <recommendedName>
        <fullName evidence="3">Amidase domain-containing protein</fullName>
    </recommendedName>
</protein>
<dbReference type="InterPro" id="IPR023631">
    <property type="entry name" value="Amidase_dom"/>
</dbReference>
<comment type="caution">
    <text evidence="4">The sequence shown here is derived from an EMBL/GenBank/DDBJ whole genome shotgun (WGS) entry which is preliminary data.</text>
</comment>
<evidence type="ECO:0000259" key="3">
    <source>
        <dbReference type="Pfam" id="PF01425"/>
    </source>
</evidence>
<dbReference type="Gene3D" id="3.90.1300.10">
    <property type="entry name" value="Amidase signature (AS) domain"/>
    <property type="match status" value="2"/>
</dbReference>